<proteinExistence type="predicted"/>
<organism evidence="1">
    <name type="scientific">viral metagenome</name>
    <dbReference type="NCBI Taxonomy" id="1070528"/>
    <lineage>
        <taxon>unclassified sequences</taxon>
        <taxon>metagenomes</taxon>
        <taxon>organismal metagenomes</taxon>
    </lineage>
</organism>
<name>A0A6M3XNP2_9ZZZZ</name>
<dbReference type="InterPro" id="IPR056209">
    <property type="entry name" value="SU10_adaptor"/>
</dbReference>
<gene>
    <name evidence="1" type="ORF">TM448B01452_0004</name>
</gene>
<accession>A0A6M3XNP2</accession>
<dbReference type="AlphaFoldDB" id="A0A6M3XNP2"/>
<dbReference type="Pfam" id="PF24175">
    <property type="entry name" value="SU10_adaptor"/>
    <property type="match status" value="1"/>
</dbReference>
<dbReference type="EMBL" id="MT144761">
    <property type="protein sequence ID" value="QJH98967.1"/>
    <property type="molecule type" value="Genomic_DNA"/>
</dbReference>
<sequence length="359" mass="39570">MPIESFTTTGLYTGYTLADLKSRTLDRLRQKPANYDRYAEESIERALNDALVEAVRITRCLKSFAILVMKDGTSQYKPPTEMLLPDKAFFYQSATSYYELKYKTRQWLDRFKRGWRVQDGDPSYMYAGDTWGNLRKLGFTPTPDTDGEDYTASPDTGIYASETGMTTTGNITGTNSVASATVCTDSEGRDLATLGVTVGMMIVNVTDGSQGQISAVSGATVTVTLADGTANTWAVGDSFNILAGEYGVVVDWAGDEEYLFTAEIGGMVDVDTIVGNVYLEFVKRPLPLQFDTQYPQLPPELHIHLPDGAVWYLKRSSPKGGDDYNEASGAYQSFLAGIREGYIDFDSLARHDALMECHI</sequence>
<evidence type="ECO:0000313" key="1">
    <source>
        <dbReference type="EMBL" id="QJH98967.1"/>
    </source>
</evidence>
<reference evidence="1" key="1">
    <citation type="submission" date="2020-03" db="EMBL/GenBank/DDBJ databases">
        <title>The deep terrestrial virosphere.</title>
        <authorList>
            <person name="Holmfeldt K."/>
            <person name="Nilsson E."/>
            <person name="Simone D."/>
            <person name="Lopez-Fernandez M."/>
            <person name="Wu X."/>
            <person name="de Brujin I."/>
            <person name="Lundin D."/>
            <person name="Andersson A."/>
            <person name="Bertilsson S."/>
            <person name="Dopson M."/>
        </authorList>
    </citation>
    <scope>NUCLEOTIDE SEQUENCE</scope>
    <source>
        <strain evidence="1">TM448B01452</strain>
    </source>
</reference>
<protein>
    <submittedName>
        <fullName evidence="1">Uncharacterized protein</fullName>
    </submittedName>
</protein>